<evidence type="ECO:0000313" key="2">
    <source>
        <dbReference type="EMBL" id="CDQ12318.1"/>
    </source>
</evidence>
<feature type="domain" description="Carboxymuconolactone decarboxylase-like" evidence="1">
    <location>
        <begin position="36"/>
        <end position="115"/>
    </location>
</feature>
<reference evidence="2" key="1">
    <citation type="submission" date="2014-03" db="EMBL/GenBank/DDBJ databases">
        <authorList>
            <person name="Genoscope - CEA"/>
        </authorList>
    </citation>
    <scope>NUCLEOTIDE SEQUENCE [LARGE SCALE GENOMIC DNA]</scope>
    <source>
        <strain evidence="2">CF27</strain>
    </source>
</reference>
<dbReference type="RefSeq" id="WP_051984641.1">
    <property type="nucleotide sequence ID" value="NZ_CCCS020000001.1"/>
</dbReference>
<organism evidence="2">
    <name type="scientific">Acidithiobacillus ferrivorans</name>
    <dbReference type="NCBI Taxonomy" id="160808"/>
    <lineage>
        <taxon>Bacteria</taxon>
        <taxon>Pseudomonadati</taxon>
        <taxon>Pseudomonadota</taxon>
        <taxon>Acidithiobacillia</taxon>
        <taxon>Acidithiobacillales</taxon>
        <taxon>Acidithiobacillaceae</taxon>
        <taxon>Acidithiobacillus</taxon>
    </lineage>
</organism>
<dbReference type="Proteomes" id="UP000595420">
    <property type="component" value="Chromosome"/>
</dbReference>
<proteinExistence type="predicted"/>
<dbReference type="GO" id="GO:0051920">
    <property type="term" value="F:peroxiredoxin activity"/>
    <property type="evidence" value="ECO:0007669"/>
    <property type="project" value="InterPro"/>
</dbReference>
<evidence type="ECO:0000313" key="5">
    <source>
        <dbReference type="Proteomes" id="UP000193925"/>
    </source>
</evidence>
<keyword evidence="5" id="KW-1185">Reference proteome</keyword>
<dbReference type="InterPro" id="IPR029032">
    <property type="entry name" value="AhpD-like"/>
</dbReference>
<dbReference type="InterPro" id="IPR003779">
    <property type="entry name" value="CMD-like"/>
</dbReference>
<name>A0A060V099_9PROT</name>
<dbReference type="EMBL" id="CCCS020000001">
    <property type="protein sequence ID" value="CDQ12318.1"/>
    <property type="molecule type" value="Genomic_DNA"/>
</dbReference>
<gene>
    <name evidence="2" type="ORF">AFERRI_10141</name>
    <name evidence="4" type="ORF">AFERRI_11174</name>
    <name evidence="3" type="ORF">H2515_05950</name>
</gene>
<dbReference type="Proteomes" id="UP000193925">
    <property type="component" value="Chromosome AFERRI"/>
</dbReference>
<evidence type="ECO:0000313" key="4">
    <source>
        <dbReference type="EMBL" id="SMH65139.1"/>
    </source>
</evidence>
<sequence>MDEKTIRSRYVELFGVVPDSWRLRQDIARQAGRETALDAIENLRETLIHGNPLDRKVQQLVHFGMLLVRSEAAAAELHARAALVAGATVAELHGVLETAAIVAGMPAFSLGVQAVTRALAIPAKSLDTEKNNGLTG</sequence>
<evidence type="ECO:0000259" key="1">
    <source>
        <dbReference type="Pfam" id="PF02627"/>
    </source>
</evidence>
<reference evidence="2" key="2">
    <citation type="submission" date="2014-07" db="EMBL/GenBank/DDBJ databases">
        <title>Initial genome analysis of the psychrotolerant acidophile Acidithiobacillus ferrivorans CF27: insights into iron and sulfur oxidation pathways and into biofilm formation.</title>
        <authorList>
            <person name="Talla E."/>
            <person name="Hedrich S."/>
            <person name="Mangenot S."/>
            <person name="Ji B."/>
            <person name="Johnson D.B."/>
            <person name="Barbe V."/>
            <person name="Bonnefoy V."/>
        </authorList>
    </citation>
    <scope>NUCLEOTIDE SEQUENCE [LARGE SCALE GENOMIC DNA]</scope>
    <source>
        <strain evidence="2">CF27</strain>
    </source>
</reference>
<reference evidence="4 5" key="3">
    <citation type="submission" date="2017-03" db="EMBL/GenBank/DDBJ databases">
        <authorList>
            <person name="Regsiter A."/>
            <person name="William W."/>
        </authorList>
    </citation>
    <scope>NUCLEOTIDE SEQUENCE [LARGE SCALE GENOMIC DNA]</scope>
    <source>
        <strain evidence="4">PRJEB5721</strain>
    </source>
</reference>
<evidence type="ECO:0000313" key="3">
    <source>
        <dbReference type="EMBL" id="QQD73782.1"/>
    </source>
</evidence>
<dbReference type="Pfam" id="PF02627">
    <property type="entry name" value="CMD"/>
    <property type="match status" value="1"/>
</dbReference>
<dbReference type="EMBL" id="LT841305">
    <property type="protein sequence ID" value="SMH65139.1"/>
    <property type="molecule type" value="Genomic_DNA"/>
</dbReference>
<protein>
    <submittedName>
        <fullName evidence="2 3">Carboxymuconolactone decarboxylase</fullName>
    </submittedName>
</protein>
<dbReference type="Gene3D" id="1.20.1290.10">
    <property type="entry name" value="AhpD-like"/>
    <property type="match status" value="1"/>
</dbReference>
<dbReference type="EMBL" id="CP059488">
    <property type="protein sequence ID" value="QQD73782.1"/>
    <property type="molecule type" value="Genomic_DNA"/>
</dbReference>
<dbReference type="AlphaFoldDB" id="A0A060V099"/>
<accession>A0A060V099</accession>
<reference evidence="3 6" key="4">
    <citation type="submission" date="2020-07" db="EMBL/GenBank/DDBJ databases">
        <title>Complete genome sequence analysis of Acidithiobacillus ferrivorans XJFY6S-08 reveals extreme environmental adaptation to alpine acid mine drainage.</title>
        <authorList>
            <person name="Yan L."/>
            <person name="Ni Y."/>
        </authorList>
    </citation>
    <scope>NUCLEOTIDE SEQUENCE [LARGE SCALE GENOMIC DNA]</scope>
    <source>
        <strain evidence="3 6">XJFY6S-08</strain>
    </source>
</reference>
<evidence type="ECO:0000313" key="6">
    <source>
        <dbReference type="Proteomes" id="UP000595420"/>
    </source>
</evidence>
<dbReference type="SUPFAM" id="SSF69118">
    <property type="entry name" value="AhpD-like"/>
    <property type="match status" value="1"/>
</dbReference>